<sequence>MDPPGALAYLHFDPLSNWNCRFCRISVDSAVSLQAHRQTDAHLAKTQYRSHYCLSCEPAKWLHNRRLWSTHRGDQHNILSPNTGPGPLSEQDEFRATNEPFLCPYCPVERHRFRLFSGLRQHMLALHPDRDIDLILSHYIDGTSTCRICPNGYMMTKAQCTRHLEVHQVEFERNRLSIQSLQQHGTSQDVQADSQSAQQEQSIGHLDETSQNENTQQGSQDVLKNDTTSSIIYMSEPLLQGSRQISESCSPSNPSEPKTPMPASSQFYSNGSLISTPQVAGPIMKPFQQENFDGHFPSGTAEHHMPALEDHNAMSNLGSISQPSTIGNYNAASDFGFSGHFPAPEDHNAMSNLGSISQPSTMGNYNAVADFGVWGHSPALQEDNAVSGFGSLGYRHAQENYNNISDSSSSSQLLVPRDYNTVSTFGSLEQRQPIQTPHQNTDQWGFSPADYSAILRCSSLDQSETIQQPSQNQNAIESFHFGSSNQREPIAETRQDQNATAAFDFGSSGQRAPMQNLVQNQNTTNINVEGFSTTVFDSSSSSHQEPIQQPRQDQNTTNINVEGNTSEDWNEFLDFSSLDQREPIPQPHQIQNANEFDLASLNQRQPIQSPQQSLNTTNVDMEGFTTDDMNMIREIFDW</sequence>
<evidence type="ECO:0000256" key="1">
    <source>
        <dbReference type="SAM" id="MobiDB-lite"/>
    </source>
</evidence>
<dbReference type="EMBL" id="KQ947437">
    <property type="protein sequence ID" value="KUJ07987.1"/>
    <property type="molecule type" value="Genomic_DNA"/>
</dbReference>
<feature type="region of interest" description="Disordered" evidence="1">
    <location>
        <begin position="181"/>
        <end position="222"/>
    </location>
</feature>
<feature type="compositionally biased region" description="Polar residues" evidence="1">
    <location>
        <begin position="209"/>
        <end position="222"/>
    </location>
</feature>
<feature type="compositionally biased region" description="Low complexity" evidence="1">
    <location>
        <begin position="246"/>
        <end position="256"/>
    </location>
</feature>
<proteinExistence type="predicted"/>
<feature type="domain" description="C2H2-type" evidence="2">
    <location>
        <begin position="20"/>
        <end position="42"/>
    </location>
</feature>
<dbReference type="KEGG" id="psco:LY89DRAFT_346890"/>
<evidence type="ECO:0000313" key="3">
    <source>
        <dbReference type="EMBL" id="KUJ07987.1"/>
    </source>
</evidence>
<dbReference type="GeneID" id="28816615"/>
<evidence type="ECO:0000313" key="4">
    <source>
        <dbReference type="Proteomes" id="UP000070700"/>
    </source>
</evidence>
<organism evidence="3 4">
    <name type="scientific">Mollisia scopiformis</name>
    <name type="common">Conifer needle endophyte fungus</name>
    <name type="synonym">Phialocephala scopiformis</name>
    <dbReference type="NCBI Taxonomy" id="149040"/>
    <lineage>
        <taxon>Eukaryota</taxon>
        <taxon>Fungi</taxon>
        <taxon>Dikarya</taxon>
        <taxon>Ascomycota</taxon>
        <taxon>Pezizomycotina</taxon>
        <taxon>Leotiomycetes</taxon>
        <taxon>Helotiales</taxon>
        <taxon>Mollisiaceae</taxon>
        <taxon>Mollisia</taxon>
    </lineage>
</organism>
<name>A0A132B8J2_MOLSC</name>
<dbReference type="Proteomes" id="UP000070700">
    <property type="component" value="Unassembled WGS sequence"/>
</dbReference>
<dbReference type="AlphaFoldDB" id="A0A132B8J2"/>
<keyword evidence="4" id="KW-1185">Reference proteome</keyword>
<dbReference type="RefSeq" id="XP_018062342.1">
    <property type="nucleotide sequence ID" value="XM_018206889.1"/>
</dbReference>
<dbReference type="PROSITE" id="PS00028">
    <property type="entry name" value="ZINC_FINGER_C2H2_1"/>
    <property type="match status" value="1"/>
</dbReference>
<dbReference type="InterPro" id="IPR013087">
    <property type="entry name" value="Znf_C2H2_type"/>
</dbReference>
<dbReference type="SMART" id="SM00355">
    <property type="entry name" value="ZnF_C2H2"/>
    <property type="match status" value="4"/>
</dbReference>
<protein>
    <recommendedName>
        <fullName evidence="2">C2H2-type domain-containing protein</fullName>
    </recommendedName>
</protein>
<evidence type="ECO:0000259" key="2">
    <source>
        <dbReference type="PROSITE" id="PS00028"/>
    </source>
</evidence>
<accession>A0A132B8J2</accession>
<gene>
    <name evidence="3" type="ORF">LY89DRAFT_346890</name>
</gene>
<feature type="region of interest" description="Disordered" evidence="1">
    <location>
        <begin position="242"/>
        <end position="265"/>
    </location>
</feature>
<dbReference type="InParanoid" id="A0A132B8J2"/>
<feature type="compositionally biased region" description="Low complexity" evidence="1">
    <location>
        <begin position="187"/>
        <end position="202"/>
    </location>
</feature>
<feature type="region of interest" description="Disordered" evidence="1">
    <location>
        <begin position="534"/>
        <end position="566"/>
    </location>
</feature>
<reference evidence="3 4" key="1">
    <citation type="submission" date="2015-10" db="EMBL/GenBank/DDBJ databases">
        <title>Full genome of DAOMC 229536 Phialocephala scopiformis, a fungal endophyte of spruce producing the potent anti-insectan compound rugulosin.</title>
        <authorList>
            <consortium name="DOE Joint Genome Institute"/>
            <person name="Walker A.K."/>
            <person name="Frasz S.L."/>
            <person name="Seifert K.A."/>
            <person name="Miller J.D."/>
            <person name="Mondo S.J."/>
            <person name="Labutti K."/>
            <person name="Lipzen A."/>
            <person name="Dockter R."/>
            <person name="Kennedy M."/>
            <person name="Grigoriev I.V."/>
            <person name="Spatafora J.W."/>
        </authorList>
    </citation>
    <scope>NUCLEOTIDE SEQUENCE [LARGE SCALE GENOMIC DNA]</scope>
    <source>
        <strain evidence="3 4">CBS 120377</strain>
    </source>
</reference>